<keyword evidence="4" id="KW-1185">Reference proteome</keyword>
<organism evidence="3 4">
    <name type="scientific">Brachybacterium fresconis</name>
    <dbReference type="NCBI Taxonomy" id="173363"/>
    <lineage>
        <taxon>Bacteria</taxon>
        <taxon>Bacillati</taxon>
        <taxon>Actinomycetota</taxon>
        <taxon>Actinomycetes</taxon>
        <taxon>Micrococcales</taxon>
        <taxon>Dermabacteraceae</taxon>
        <taxon>Brachybacterium</taxon>
    </lineage>
</organism>
<dbReference type="EMBL" id="JAGIOC010000001">
    <property type="protein sequence ID" value="MBP2409078.1"/>
    <property type="molecule type" value="Genomic_DNA"/>
</dbReference>
<dbReference type="SUPFAM" id="SSF50346">
    <property type="entry name" value="PRC-barrel domain"/>
    <property type="match status" value="1"/>
</dbReference>
<feature type="compositionally biased region" description="Low complexity" evidence="1">
    <location>
        <begin position="267"/>
        <end position="279"/>
    </location>
</feature>
<proteinExistence type="predicted"/>
<dbReference type="InterPro" id="IPR011033">
    <property type="entry name" value="PRC_barrel-like_sf"/>
</dbReference>
<feature type="compositionally biased region" description="Basic and acidic residues" evidence="1">
    <location>
        <begin position="138"/>
        <end position="150"/>
    </location>
</feature>
<feature type="region of interest" description="Disordered" evidence="1">
    <location>
        <begin position="134"/>
        <end position="206"/>
    </location>
</feature>
<evidence type="ECO:0000256" key="1">
    <source>
        <dbReference type="SAM" id="MobiDB-lite"/>
    </source>
</evidence>
<feature type="compositionally biased region" description="Low complexity" evidence="1">
    <location>
        <begin position="151"/>
        <end position="183"/>
    </location>
</feature>
<comment type="caution">
    <text evidence="3">The sequence shown here is derived from an EMBL/GenBank/DDBJ whole genome shotgun (WGS) entry which is preliminary data.</text>
</comment>
<accession>A0ABS4YMF4</accession>
<feature type="region of interest" description="Disordered" evidence="1">
    <location>
        <begin position="1"/>
        <end position="70"/>
    </location>
</feature>
<protein>
    <recommendedName>
        <fullName evidence="2">PRC-barrel domain-containing protein</fullName>
    </recommendedName>
</protein>
<evidence type="ECO:0000313" key="4">
    <source>
        <dbReference type="Proteomes" id="UP000698222"/>
    </source>
</evidence>
<dbReference type="RefSeq" id="WP_209890479.1">
    <property type="nucleotide sequence ID" value="NZ_BAAAJV010000018.1"/>
</dbReference>
<sequence>MTETSGGETPAEHPEGDGFAVSAGATPQLGAEDARTSGSGAVSSDADEATGPGDGITDGEAEEGSSDAGRLARRARLQALAGVTVLGSDGAQVGRVRDIYVHDATGELAGITVVRRQLSSRSVLIPTAAIAVLPAPHTEPEEPDGRRRADAQIAAARRGGDSAGPDGADGSDSPDGSDASDGRATARRTSDRQHRRAAVDRDADPAHPQALWLFVDAASARAGLRPPDTLHASPQTLREAARAVGLEETSGDGGPRVTADGGPGVIAAGTAGPEEAAAG</sequence>
<reference evidence="3 4" key="1">
    <citation type="submission" date="2021-03" db="EMBL/GenBank/DDBJ databases">
        <title>Sequencing the genomes of 1000 actinobacteria strains.</title>
        <authorList>
            <person name="Klenk H.-P."/>
        </authorList>
    </citation>
    <scope>NUCLEOTIDE SEQUENCE [LARGE SCALE GENOMIC DNA]</scope>
    <source>
        <strain evidence="3 4">DSM 14564</strain>
    </source>
</reference>
<feature type="compositionally biased region" description="Basic and acidic residues" evidence="1">
    <location>
        <begin position="188"/>
        <end position="205"/>
    </location>
</feature>
<gene>
    <name evidence="3" type="ORF">JOF44_001981</name>
</gene>
<dbReference type="Gene3D" id="2.30.30.240">
    <property type="entry name" value="PRC-barrel domain"/>
    <property type="match status" value="1"/>
</dbReference>
<dbReference type="InterPro" id="IPR027275">
    <property type="entry name" value="PRC-brl_dom"/>
</dbReference>
<dbReference type="Pfam" id="PF05239">
    <property type="entry name" value="PRC"/>
    <property type="match status" value="1"/>
</dbReference>
<dbReference type="Proteomes" id="UP000698222">
    <property type="component" value="Unassembled WGS sequence"/>
</dbReference>
<feature type="domain" description="PRC-barrel" evidence="2">
    <location>
        <begin position="80"/>
        <end position="128"/>
    </location>
</feature>
<evidence type="ECO:0000313" key="3">
    <source>
        <dbReference type="EMBL" id="MBP2409078.1"/>
    </source>
</evidence>
<evidence type="ECO:0000259" key="2">
    <source>
        <dbReference type="Pfam" id="PF05239"/>
    </source>
</evidence>
<name>A0ABS4YMF4_9MICO</name>
<feature type="region of interest" description="Disordered" evidence="1">
    <location>
        <begin position="242"/>
        <end position="279"/>
    </location>
</feature>